<sequence length="156" mass="16426">MTLSKLALTVTEDDINRGLEAALEKVSEGPQGEGLKKIKNPRVELKKGLVVFKCRASMGIMPVPVEAQVRLEPAQGGAALNVTLEKLSMAMMAGNMIAGQVMAQLATAVAGKPGLSVSGTTLTVEVNALAQMRGIKLGGALRTLEVNNRELVLDFE</sequence>
<reference evidence="1" key="2">
    <citation type="journal article" date="2021" name="PeerJ">
        <title>Extensive microbial diversity within the chicken gut microbiome revealed by metagenomics and culture.</title>
        <authorList>
            <person name="Gilroy R."/>
            <person name="Ravi A."/>
            <person name="Getino M."/>
            <person name="Pursley I."/>
            <person name="Horton D.L."/>
            <person name="Alikhan N.F."/>
            <person name="Baker D."/>
            <person name="Gharbi K."/>
            <person name="Hall N."/>
            <person name="Watson M."/>
            <person name="Adriaenssens E.M."/>
            <person name="Foster-Nyarko E."/>
            <person name="Jarju S."/>
            <person name="Secka A."/>
            <person name="Antonio M."/>
            <person name="Oren A."/>
            <person name="Chaudhuri R.R."/>
            <person name="La Ragione R."/>
            <person name="Hildebrand F."/>
            <person name="Pallen M.J."/>
        </authorList>
    </citation>
    <scope>NUCLEOTIDE SEQUENCE</scope>
    <source>
        <strain evidence="1">35461</strain>
    </source>
</reference>
<dbReference type="EMBL" id="DVOR01000028">
    <property type="protein sequence ID" value="HIV08650.1"/>
    <property type="molecule type" value="Genomic_DNA"/>
</dbReference>
<accession>A0A9D1T1R4</accession>
<proteinExistence type="predicted"/>
<protein>
    <submittedName>
        <fullName evidence="1">Uncharacterized protein</fullName>
    </submittedName>
</protein>
<evidence type="ECO:0000313" key="2">
    <source>
        <dbReference type="Proteomes" id="UP000886845"/>
    </source>
</evidence>
<organism evidence="1 2">
    <name type="scientific">Candidatus Spyradenecus faecavium</name>
    <dbReference type="NCBI Taxonomy" id="2840947"/>
    <lineage>
        <taxon>Bacteria</taxon>
        <taxon>Pseudomonadati</taxon>
        <taxon>Lentisphaerota</taxon>
        <taxon>Lentisphaeria</taxon>
        <taxon>Lentisphaerales</taxon>
        <taxon>Lentisphaeraceae</taxon>
        <taxon>Lentisphaeraceae incertae sedis</taxon>
        <taxon>Candidatus Spyradenecus</taxon>
    </lineage>
</organism>
<name>A0A9D1T1R4_9BACT</name>
<comment type="caution">
    <text evidence="1">The sequence shown here is derived from an EMBL/GenBank/DDBJ whole genome shotgun (WGS) entry which is preliminary data.</text>
</comment>
<evidence type="ECO:0000313" key="1">
    <source>
        <dbReference type="EMBL" id="HIV08650.1"/>
    </source>
</evidence>
<dbReference type="AlphaFoldDB" id="A0A9D1T1R4"/>
<dbReference type="Proteomes" id="UP000886845">
    <property type="component" value="Unassembled WGS sequence"/>
</dbReference>
<gene>
    <name evidence="1" type="ORF">IAC79_00855</name>
</gene>
<reference evidence="1" key="1">
    <citation type="submission" date="2020-10" db="EMBL/GenBank/DDBJ databases">
        <authorList>
            <person name="Gilroy R."/>
        </authorList>
    </citation>
    <scope>NUCLEOTIDE SEQUENCE</scope>
    <source>
        <strain evidence="1">35461</strain>
    </source>
</reference>